<accession>A0ABU8XT68</accession>
<keyword evidence="2 7" id="KW-0645">Protease</keyword>
<evidence type="ECO:0000256" key="3">
    <source>
        <dbReference type="ARBA" id="ARBA00022723"/>
    </source>
</evidence>
<protein>
    <recommendedName>
        <fullName evidence="7">Neutral metalloproteinase</fullName>
        <ecNumber evidence="7">3.4.24.-</ecNumber>
    </recommendedName>
</protein>
<dbReference type="EC" id="3.4.24.-" evidence="7"/>
<organism evidence="10 11">
    <name type="scientific">Benzoatithermus flavus</name>
    <dbReference type="NCBI Taxonomy" id="3108223"/>
    <lineage>
        <taxon>Bacteria</taxon>
        <taxon>Pseudomonadati</taxon>
        <taxon>Pseudomonadota</taxon>
        <taxon>Alphaproteobacteria</taxon>
        <taxon>Geminicoccales</taxon>
        <taxon>Geminicoccaceae</taxon>
        <taxon>Benzoatithermus</taxon>
    </lineage>
</organism>
<keyword evidence="7" id="KW-0964">Secreted</keyword>
<keyword evidence="11" id="KW-1185">Reference proteome</keyword>
<evidence type="ECO:0000259" key="8">
    <source>
        <dbReference type="Pfam" id="PF01447"/>
    </source>
</evidence>
<keyword evidence="3" id="KW-0479">Metal-binding</keyword>
<keyword evidence="6 7" id="KW-0482">Metalloprotease</keyword>
<gene>
    <name evidence="10" type="ORF">U1T56_13885</name>
</gene>
<dbReference type="RefSeq" id="WP_418160097.1">
    <property type="nucleotide sequence ID" value="NZ_JBBLZC010000013.1"/>
</dbReference>
<sequence length="358" mass="38805">MCTARHRHTLFCILPPYLLRAIVQNGSPTQRAAASMTLASDATFRQLRATLATQMPPAQRRRRALGLAPVKQRTVYTADHQEILPGTVVRAEGAPATGDPATDEAYDGLGHTWDFYQEVFGRNSIDDEGMPLNATVHYGQNYDNAFWNGRQMVFGDGDGELFNRFTIALDVIGHELAHGVTEDEAQLVYMFQPGALNEHLSDVFGSLVRQRVLGQTAAAADWLIGAGLLSSKVQGVALRSMKAPGTAYDDPVLGKDPQPADMSGFVDTWQDNGGVHINSGIPNRAFYLAATAIGGHAWEKAGRIWYETLRDSRLTTEPKFADFARLTTDVAGRLYGAGSAEQQAVGDAWAQVGVVAVS</sequence>
<dbReference type="InterPro" id="IPR052759">
    <property type="entry name" value="Metalloprotease_M4"/>
</dbReference>
<evidence type="ECO:0000256" key="2">
    <source>
        <dbReference type="ARBA" id="ARBA00022670"/>
    </source>
</evidence>
<comment type="similarity">
    <text evidence="1 7">Belongs to the peptidase M4 family.</text>
</comment>
<evidence type="ECO:0000259" key="9">
    <source>
        <dbReference type="Pfam" id="PF02868"/>
    </source>
</evidence>
<comment type="function">
    <text evidence="7">Extracellular zinc metalloprotease.</text>
</comment>
<feature type="domain" description="Peptidase M4" evidence="8">
    <location>
        <begin position="100"/>
        <end position="182"/>
    </location>
</feature>
<comment type="subcellular location">
    <subcellularLocation>
        <location evidence="7">Secreted</location>
    </subcellularLocation>
</comment>
<dbReference type="InterPro" id="IPR001570">
    <property type="entry name" value="Peptidase_M4_C_domain"/>
</dbReference>
<dbReference type="Gene3D" id="1.10.390.10">
    <property type="entry name" value="Neutral Protease Domain 2"/>
    <property type="match status" value="1"/>
</dbReference>
<proteinExistence type="inferred from homology"/>
<keyword evidence="5 7" id="KW-0862">Zinc</keyword>
<dbReference type="EMBL" id="JBBLZC010000013">
    <property type="protein sequence ID" value="MEK0084249.1"/>
    <property type="molecule type" value="Genomic_DNA"/>
</dbReference>
<evidence type="ECO:0000256" key="1">
    <source>
        <dbReference type="ARBA" id="ARBA00009388"/>
    </source>
</evidence>
<dbReference type="Pfam" id="PF02868">
    <property type="entry name" value="Peptidase_M4_C"/>
    <property type="match status" value="1"/>
</dbReference>
<dbReference type="InterPro" id="IPR023612">
    <property type="entry name" value="Peptidase_M4"/>
</dbReference>
<dbReference type="InterPro" id="IPR027268">
    <property type="entry name" value="Peptidase_M4/M1_CTD_sf"/>
</dbReference>
<reference evidence="10 11" key="1">
    <citation type="submission" date="2024-01" db="EMBL/GenBank/DDBJ databases">
        <title>Multi-omics insights into the function and evolution of sodium benzoate biodegradation pathways in Benzoatithermus flavus gen. nov., sp. nov. from hot spring.</title>
        <authorList>
            <person name="Hu C.-J."/>
            <person name="Li W.-J."/>
        </authorList>
    </citation>
    <scope>NUCLEOTIDE SEQUENCE [LARGE SCALE GENOMIC DNA]</scope>
    <source>
        <strain evidence="10 11">SYSU G07066</strain>
    </source>
</reference>
<keyword evidence="4 7" id="KW-0378">Hydrolase</keyword>
<dbReference type="PANTHER" id="PTHR43579">
    <property type="match status" value="1"/>
</dbReference>
<evidence type="ECO:0000313" key="11">
    <source>
        <dbReference type="Proteomes" id="UP001375743"/>
    </source>
</evidence>
<dbReference type="CDD" id="cd09597">
    <property type="entry name" value="M4_TLP"/>
    <property type="match status" value="1"/>
</dbReference>
<dbReference type="InterPro" id="IPR013856">
    <property type="entry name" value="Peptidase_M4_domain"/>
</dbReference>
<dbReference type="Gene3D" id="3.10.170.10">
    <property type="match status" value="1"/>
</dbReference>
<name>A0ABU8XT68_9PROT</name>
<evidence type="ECO:0000256" key="5">
    <source>
        <dbReference type="ARBA" id="ARBA00022833"/>
    </source>
</evidence>
<evidence type="ECO:0000313" key="10">
    <source>
        <dbReference type="EMBL" id="MEK0084249.1"/>
    </source>
</evidence>
<evidence type="ECO:0000256" key="6">
    <source>
        <dbReference type="ARBA" id="ARBA00023049"/>
    </source>
</evidence>
<evidence type="ECO:0000256" key="7">
    <source>
        <dbReference type="RuleBase" id="RU366073"/>
    </source>
</evidence>
<dbReference type="PANTHER" id="PTHR43579:SF1">
    <property type="entry name" value="NEUTRAL METALLOPROTEINASE"/>
    <property type="match status" value="1"/>
</dbReference>
<dbReference type="Proteomes" id="UP001375743">
    <property type="component" value="Unassembled WGS sequence"/>
</dbReference>
<feature type="domain" description="Peptidase M4 C-terminal" evidence="9">
    <location>
        <begin position="185"/>
        <end position="354"/>
    </location>
</feature>
<comment type="caution">
    <text evidence="10">The sequence shown here is derived from an EMBL/GenBank/DDBJ whole genome shotgun (WGS) entry which is preliminary data.</text>
</comment>
<dbReference type="SUPFAM" id="SSF55486">
    <property type="entry name" value="Metalloproteases ('zincins'), catalytic domain"/>
    <property type="match status" value="1"/>
</dbReference>
<evidence type="ECO:0000256" key="4">
    <source>
        <dbReference type="ARBA" id="ARBA00022801"/>
    </source>
</evidence>
<dbReference type="PRINTS" id="PR00730">
    <property type="entry name" value="THERMOLYSIN"/>
</dbReference>
<dbReference type="Pfam" id="PF01447">
    <property type="entry name" value="Peptidase_M4"/>
    <property type="match status" value="1"/>
</dbReference>
<comment type="cofactor">
    <cofactor evidence="7">
        <name>Zn(2+)</name>
        <dbReference type="ChEBI" id="CHEBI:29105"/>
    </cofactor>
</comment>